<evidence type="ECO:0000256" key="1">
    <source>
        <dbReference type="SAM" id="Phobius"/>
    </source>
</evidence>
<evidence type="ECO:0000259" key="2">
    <source>
        <dbReference type="Pfam" id="PF01882"/>
    </source>
</evidence>
<keyword evidence="1" id="KW-1133">Transmembrane helix</keyword>
<feature type="domain" description="DUF58" evidence="2">
    <location>
        <begin position="203"/>
        <end position="312"/>
    </location>
</feature>
<keyword evidence="1" id="KW-0472">Membrane</keyword>
<protein>
    <submittedName>
        <fullName evidence="3">DUF58 domain-containing protein</fullName>
    </submittedName>
</protein>
<dbReference type="AlphaFoldDB" id="A0A3A4P1Q4"/>
<feature type="transmembrane region" description="Helical" evidence="1">
    <location>
        <begin position="12"/>
        <end position="35"/>
    </location>
</feature>
<proteinExistence type="predicted"/>
<dbReference type="EMBL" id="QZKU01000025">
    <property type="protein sequence ID" value="RJP25162.1"/>
    <property type="molecule type" value="Genomic_DNA"/>
</dbReference>
<evidence type="ECO:0000313" key="4">
    <source>
        <dbReference type="Proteomes" id="UP000265882"/>
    </source>
</evidence>
<dbReference type="Proteomes" id="UP000265882">
    <property type="component" value="Unassembled WGS sequence"/>
</dbReference>
<accession>A0A3A4P1Q4</accession>
<name>A0A3A4P1Q4_ABYX5</name>
<dbReference type="PANTHER" id="PTHR34351:SF1">
    <property type="entry name" value="SLR1927 PROTEIN"/>
    <property type="match status" value="1"/>
</dbReference>
<dbReference type="Pfam" id="PF01882">
    <property type="entry name" value="DUF58"/>
    <property type="match status" value="1"/>
</dbReference>
<gene>
    <name evidence="3" type="ORF">C4520_02660</name>
</gene>
<sequence length="361" mass="40542">MMHPAKQNKARVFSTMSGETIVFLVLFFSIALAGFNSGNNLLYLVSGVMLAGILVSAAAGYLNLARVSVSRRLPPYVFSDQACRMILEVTNRKKRFHSYGVKIVDGSAQERAVFVPFVRKNEKYTTEIKLQFGRRGLYRFDSIIISSRFPWGLFDLKRKKSGQQDLIVYPAIYEIRRIISGSSRIRDEFPQFTKGPGSGLYGVREYRHGEDISNISWKLSAKMDKLIVRETEAEERRRVCIVFDNVLDDFSEAGLESFERTVSAAASVIWYLCRNGYVVKLVTRDRIIPYGGGSEQMHKMLIVLALIEPVSPEDTGYTPDKRLLEGGTGVLVRNSRAKQAPRPADKDFAVIISEAAGGISR</sequence>
<keyword evidence="1" id="KW-0812">Transmembrane</keyword>
<evidence type="ECO:0000313" key="3">
    <source>
        <dbReference type="EMBL" id="RJP25162.1"/>
    </source>
</evidence>
<reference evidence="3 4" key="1">
    <citation type="journal article" date="2017" name="ISME J.">
        <title>Energy and carbon metabolisms in a deep terrestrial subsurface fluid microbial community.</title>
        <authorList>
            <person name="Momper L."/>
            <person name="Jungbluth S.P."/>
            <person name="Lee M.D."/>
            <person name="Amend J.P."/>
        </authorList>
    </citation>
    <scope>NUCLEOTIDE SEQUENCE [LARGE SCALE GENOMIC DNA]</scope>
    <source>
        <strain evidence="3">SURF_5</strain>
    </source>
</reference>
<dbReference type="PANTHER" id="PTHR34351">
    <property type="entry name" value="SLR1927 PROTEIN-RELATED"/>
    <property type="match status" value="1"/>
</dbReference>
<organism evidence="3 4">
    <name type="scientific">Abyssobacteria bacterium (strain SURF_5)</name>
    <dbReference type="NCBI Taxonomy" id="2093360"/>
    <lineage>
        <taxon>Bacteria</taxon>
        <taxon>Pseudomonadati</taxon>
        <taxon>Candidatus Hydrogenedentota</taxon>
        <taxon>Candidatus Abyssobacteria</taxon>
    </lineage>
</organism>
<comment type="caution">
    <text evidence="3">The sequence shown here is derived from an EMBL/GenBank/DDBJ whole genome shotgun (WGS) entry which is preliminary data.</text>
</comment>
<dbReference type="InterPro" id="IPR002881">
    <property type="entry name" value="DUF58"/>
</dbReference>
<feature type="transmembrane region" description="Helical" evidence="1">
    <location>
        <begin position="41"/>
        <end position="64"/>
    </location>
</feature>